<accession>A0A1I5U6S7</accession>
<reference evidence="1 2" key="1">
    <citation type="submission" date="2016-10" db="EMBL/GenBank/DDBJ databases">
        <authorList>
            <person name="de Groot N.N."/>
        </authorList>
    </citation>
    <scope>NUCLEOTIDE SEQUENCE [LARGE SCALE GENOMIC DNA]</scope>
    <source>
        <strain evidence="2">E92,LMG 26720,CCM 7988</strain>
    </source>
</reference>
<dbReference type="EMBL" id="FOXH01000007">
    <property type="protein sequence ID" value="SFP90954.1"/>
    <property type="molecule type" value="Genomic_DNA"/>
</dbReference>
<gene>
    <name evidence="1" type="ORF">SAMN04515674_10721</name>
</gene>
<keyword evidence="2" id="KW-1185">Reference proteome</keyword>
<evidence type="ECO:0000313" key="1">
    <source>
        <dbReference type="EMBL" id="SFP90954.1"/>
    </source>
</evidence>
<organism evidence="1 2">
    <name type="scientific">Pseudarcicella hirudinis</name>
    <dbReference type="NCBI Taxonomy" id="1079859"/>
    <lineage>
        <taxon>Bacteria</taxon>
        <taxon>Pseudomonadati</taxon>
        <taxon>Bacteroidota</taxon>
        <taxon>Cytophagia</taxon>
        <taxon>Cytophagales</taxon>
        <taxon>Flectobacillaceae</taxon>
        <taxon>Pseudarcicella</taxon>
    </lineage>
</organism>
<evidence type="ECO:0000313" key="2">
    <source>
        <dbReference type="Proteomes" id="UP000199306"/>
    </source>
</evidence>
<protein>
    <submittedName>
        <fullName evidence="1">Uncharacterized protein</fullName>
    </submittedName>
</protein>
<proteinExistence type="predicted"/>
<name>A0A1I5U6S7_9BACT</name>
<dbReference type="OrthoDB" id="953082at2"/>
<dbReference type="Proteomes" id="UP000199306">
    <property type="component" value="Unassembled WGS sequence"/>
</dbReference>
<sequence length="139" mass="16448">MNNPHKQADTKAFVLYWEEAFAQSFFHVEKLLDAKCKYLEKLRKMLFDEMKEDVSMRIKNLETEINQIIGLLDMVQLLKRAYLEETAQIASLLSSLTCEKQVLLLQNQELRERNDLQDNVINLLLSRCFTTLNEENNEY</sequence>
<dbReference type="RefSeq" id="WP_092017655.1">
    <property type="nucleotide sequence ID" value="NZ_FOXH01000007.1"/>
</dbReference>
<dbReference type="STRING" id="1079859.SAMN04515674_10721"/>
<dbReference type="AlphaFoldDB" id="A0A1I5U6S7"/>